<feature type="short sequence motif" description="Substrate specificity determinant motif" evidence="1">
    <location>
        <begin position="351"/>
        <end position="366"/>
    </location>
</feature>
<sequence>MNSIWKRLLSLGEKSPTEQDRGVSAALVTALVDGVEVPPPFAVRRFSALPSLSYSAAEPDTGVPAERDFGSHVDQTNYSVIVAERVVVKWLTPPATMPHPAPEMLAHLAGAGFQDTAPPYAALTRVDGAGERLLALVTGYLPGARDGWEWCADEAEAGRTAFADALGRLAADLHLALSTFPPPSIAATAPAVTTDFGPAERAEGALAEALTLTDGEDGEWLAGRAGALRAELAPLAGPIATPLIRIHGDLHVGQILRWTGGYAVIDFDGNPTVTEAAPYQPAARDVAQLATSLEHVAQVAIKRRGTPPRQALGWAGEARELLLSAYRDRLAERGRPDLLDGSLLRPFEIEQECRELVYAARHLPRWRYAPMGVLRARYPEETP</sequence>
<reference evidence="3" key="1">
    <citation type="journal article" date="2019" name="Int. J. Syst. Evol. Microbiol.">
        <title>The Global Catalogue of Microorganisms (GCM) 10K type strain sequencing project: providing services to taxonomists for standard genome sequencing and annotation.</title>
        <authorList>
            <consortium name="The Broad Institute Genomics Platform"/>
            <consortium name="The Broad Institute Genome Sequencing Center for Infectious Disease"/>
            <person name="Wu L."/>
            <person name="Ma J."/>
        </authorList>
    </citation>
    <scope>NUCLEOTIDE SEQUENCE [LARGE SCALE GENOMIC DNA]</scope>
    <source>
        <strain evidence="3">CGMCC 1.15399</strain>
    </source>
</reference>
<dbReference type="InterPro" id="IPR043674">
    <property type="entry name" value="GlcN_kinase"/>
</dbReference>
<protein>
    <recommendedName>
        <fullName evidence="1">Glucosamine kinase</fullName>
        <shortName evidence="1">GlcN kinase</shortName>
        <shortName evidence="1">GlcNK</shortName>
        <ecNumber evidence="1">2.7.1.8</ecNumber>
    </recommendedName>
</protein>
<evidence type="ECO:0000313" key="2">
    <source>
        <dbReference type="EMBL" id="MFD1540223.1"/>
    </source>
</evidence>
<comment type="function">
    <text evidence="1">Catalyzes the ATP-dependent phosphorylation of D-glucosamine (GlcN) to D-glucosamine 6-phosphate. May be involved in the phosphorylation of acquired extracellular GlcN derived from the hydrolysis of chitosan, i.e., in the incorporation of exogenous GlcN into the bacterial GlcNAc metabolism.</text>
</comment>
<gene>
    <name evidence="2" type="ORF">ACFSJ0_24430</name>
</gene>
<feature type="binding site" evidence="1">
    <location>
        <position position="89"/>
    </location>
    <ligand>
        <name>ATP</name>
        <dbReference type="ChEBI" id="CHEBI:30616"/>
    </ligand>
</feature>
<dbReference type="RefSeq" id="WP_219526686.1">
    <property type="nucleotide sequence ID" value="NZ_JAHKRM010000001.1"/>
</dbReference>
<feature type="binding site" evidence="1">
    <location>
        <position position="254"/>
    </location>
    <ligand>
        <name>Mg(2+)</name>
        <dbReference type="ChEBI" id="CHEBI:18420"/>
        <label>1</label>
    </ligand>
</feature>
<feature type="binding site" evidence="1">
    <location>
        <position position="355"/>
    </location>
    <ligand>
        <name>D-glucosamine</name>
        <dbReference type="ChEBI" id="CHEBI:58723"/>
    </ligand>
</feature>
<dbReference type="EC" id="2.7.1.8" evidence="1"/>
<dbReference type="EMBL" id="JBHUCM010000019">
    <property type="protein sequence ID" value="MFD1540223.1"/>
    <property type="molecule type" value="Genomic_DNA"/>
</dbReference>
<dbReference type="Proteomes" id="UP001597097">
    <property type="component" value="Unassembled WGS sequence"/>
</dbReference>
<feature type="binding site" evidence="1">
    <location>
        <position position="266"/>
    </location>
    <ligand>
        <name>Mg(2+)</name>
        <dbReference type="ChEBI" id="CHEBI:18420"/>
        <label>1</label>
    </ligand>
</feature>
<comment type="caution">
    <text evidence="2">The sequence shown here is derived from an EMBL/GenBank/DDBJ whole genome shotgun (WGS) entry which is preliminary data.</text>
</comment>
<dbReference type="HAMAP" id="MF_02218">
    <property type="entry name" value="GlcN_kinase"/>
    <property type="match status" value="1"/>
</dbReference>
<feature type="binding site" evidence="1">
    <location>
        <position position="249"/>
    </location>
    <ligand>
        <name>D-glucosamine</name>
        <dbReference type="ChEBI" id="CHEBI:58723"/>
    </ligand>
</feature>
<keyword evidence="3" id="KW-1185">Reference proteome</keyword>
<keyword evidence="1" id="KW-0418">Kinase</keyword>
<evidence type="ECO:0000256" key="1">
    <source>
        <dbReference type="HAMAP-Rule" id="MF_02218"/>
    </source>
</evidence>
<evidence type="ECO:0000313" key="3">
    <source>
        <dbReference type="Proteomes" id="UP001597097"/>
    </source>
</evidence>
<organism evidence="2 3">
    <name type="scientific">Nonomuraea guangzhouensis</name>
    <dbReference type="NCBI Taxonomy" id="1291555"/>
    <lineage>
        <taxon>Bacteria</taxon>
        <taxon>Bacillati</taxon>
        <taxon>Actinomycetota</taxon>
        <taxon>Actinomycetes</taxon>
        <taxon>Streptosporangiales</taxon>
        <taxon>Streptosporangiaceae</taxon>
        <taxon>Nonomuraea</taxon>
    </lineage>
</organism>
<accession>A0ABW4GD68</accession>
<keyword evidence="1" id="KW-0460">Magnesium</keyword>
<feature type="binding site" evidence="1">
    <location>
        <begin position="139"/>
        <end position="141"/>
    </location>
    <ligand>
        <name>ATP</name>
        <dbReference type="ChEBI" id="CHEBI:30616"/>
    </ligand>
</feature>
<keyword evidence="1" id="KW-0808">Transferase</keyword>
<feature type="binding site" evidence="1">
    <location>
        <position position="268"/>
    </location>
    <ligand>
        <name>Mg(2+)</name>
        <dbReference type="ChEBI" id="CHEBI:18420"/>
        <label>2</label>
    </ligand>
</feature>
<comment type="catalytic activity">
    <reaction evidence="1">
        <text>D-glucosamine + ATP = D-glucosamine 6-phosphate + ADP + H(+)</text>
        <dbReference type="Rhea" id="RHEA:10948"/>
        <dbReference type="ChEBI" id="CHEBI:15378"/>
        <dbReference type="ChEBI" id="CHEBI:30616"/>
        <dbReference type="ChEBI" id="CHEBI:58723"/>
        <dbReference type="ChEBI" id="CHEBI:58725"/>
        <dbReference type="ChEBI" id="CHEBI:456216"/>
        <dbReference type="EC" id="2.7.1.8"/>
    </reaction>
</comment>
<feature type="binding site" evidence="1">
    <location>
        <position position="146"/>
    </location>
    <ligand>
        <name>ATP</name>
        <dbReference type="ChEBI" id="CHEBI:30616"/>
    </ligand>
</feature>
<keyword evidence="1" id="KW-0119">Carbohydrate metabolism</keyword>
<proteinExistence type="inferred from homology"/>
<feature type="binding site" evidence="1">
    <location>
        <position position="266"/>
    </location>
    <ligand>
        <name>Mg(2+)</name>
        <dbReference type="ChEBI" id="CHEBI:18420"/>
        <label>2</label>
    </ligand>
</feature>
<comment type="cofactor">
    <cofactor evidence="1">
        <name>Mg(2+)</name>
        <dbReference type="ChEBI" id="CHEBI:18420"/>
    </cofactor>
    <text evidence="1">Binds 2 Mg(2+) ions per subunit.</text>
</comment>
<name>A0ABW4GD68_9ACTN</name>
<keyword evidence="1" id="KW-0067">ATP-binding</keyword>
<comment type="similarity">
    <text evidence="1">Belongs to the actinobacterial glucosamine kinase family.</text>
</comment>
<keyword evidence="1" id="KW-0547">Nucleotide-binding</keyword>
<keyword evidence="1" id="KW-0479">Metal-binding</keyword>
<comment type="subunit">
    <text evidence="1">Monomer.</text>
</comment>